<dbReference type="EMBL" id="JABSTR010000004">
    <property type="protein sequence ID" value="KAH9366219.1"/>
    <property type="molecule type" value="Genomic_DNA"/>
</dbReference>
<proteinExistence type="predicted"/>
<evidence type="ECO:0000313" key="2">
    <source>
        <dbReference type="Proteomes" id="UP000821853"/>
    </source>
</evidence>
<keyword evidence="2" id="KW-1185">Reference proteome</keyword>
<gene>
    <name evidence="1" type="ORF">HPB48_008619</name>
</gene>
<dbReference type="AlphaFoldDB" id="A0A9J6FTY0"/>
<comment type="caution">
    <text evidence="1">The sequence shown here is derived from an EMBL/GenBank/DDBJ whole genome shotgun (WGS) entry which is preliminary data.</text>
</comment>
<evidence type="ECO:0000313" key="1">
    <source>
        <dbReference type="EMBL" id="KAH9366219.1"/>
    </source>
</evidence>
<organism evidence="1 2">
    <name type="scientific">Haemaphysalis longicornis</name>
    <name type="common">Bush tick</name>
    <dbReference type="NCBI Taxonomy" id="44386"/>
    <lineage>
        <taxon>Eukaryota</taxon>
        <taxon>Metazoa</taxon>
        <taxon>Ecdysozoa</taxon>
        <taxon>Arthropoda</taxon>
        <taxon>Chelicerata</taxon>
        <taxon>Arachnida</taxon>
        <taxon>Acari</taxon>
        <taxon>Parasitiformes</taxon>
        <taxon>Ixodida</taxon>
        <taxon>Ixodoidea</taxon>
        <taxon>Ixodidae</taxon>
        <taxon>Haemaphysalinae</taxon>
        <taxon>Haemaphysalis</taxon>
    </lineage>
</organism>
<protein>
    <submittedName>
        <fullName evidence="1">Uncharacterized protein</fullName>
    </submittedName>
</protein>
<accession>A0A9J6FTY0</accession>
<sequence>MSQSLSEAVYSRTGIPRNLHLSTRQRSSVAFALTAGCRKFHLSTHLAGALHRDCMTAAIAAAAASAGPRTEGSVAAAFALLLHHRPDLLCNPLPADHDTDIPDES</sequence>
<name>A0A9J6FTY0_HAELO</name>
<dbReference type="Proteomes" id="UP000821853">
    <property type="component" value="Chromosome 2"/>
</dbReference>
<reference evidence="1 2" key="1">
    <citation type="journal article" date="2020" name="Cell">
        <title>Large-Scale Comparative Analyses of Tick Genomes Elucidate Their Genetic Diversity and Vector Capacities.</title>
        <authorList>
            <consortium name="Tick Genome and Microbiome Consortium (TIGMIC)"/>
            <person name="Jia N."/>
            <person name="Wang J."/>
            <person name="Shi W."/>
            <person name="Du L."/>
            <person name="Sun Y."/>
            <person name="Zhan W."/>
            <person name="Jiang J.F."/>
            <person name="Wang Q."/>
            <person name="Zhang B."/>
            <person name="Ji P."/>
            <person name="Bell-Sakyi L."/>
            <person name="Cui X.M."/>
            <person name="Yuan T.T."/>
            <person name="Jiang B.G."/>
            <person name="Yang W.F."/>
            <person name="Lam T.T."/>
            <person name="Chang Q.C."/>
            <person name="Ding S.J."/>
            <person name="Wang X.J."/>
            <person name="Zhu J.G."/>
            <person name="Ruan X.D."/>
            <person name="Zhao L."/>
            <person name="Wei J.T."/>
            <person name="Ye R.Z."/>
            <person name="Que T.C."/>
            <person name="Du C.H."/>
            <person name="Zhou Y.H."/>
            <person name="Cheng J.X."/>
            <person name="Dai P.F."/>
            <person name="Guo W.B."/>
            <person name="Han X.H."/>
            <person name="Huang E.J."/>
            <person name="Li L.F."/>
            <person name="Wei W."/>
            <person name="Gao Y.C."/>
            <person name="Liu J.Z."/>
            <person name="Shao H.Z."/>
            <person name="Wang X."/>
            <person name="Wang C.C."/>
            <person name="Yang T.C."/>
            <person name="Huo Q.B."/>
            <person name="Li W."/>
            <person name="Chen H.Y."/>
            <person name="Chen S.E."/>
            <person name="Zhou L.G."/>
            <person name="Ni X.B."/>
            <person name="Tian J.H."/>
            <person name="Sheng Y."/>
            <person name="Liu T."/>
            <person name="Pan Y.S."/>
            <person name="Xia L.Y."/>
            <person name="Li J."/>
            <person name="Zhao F."/>
            <person name="Cao W.C."/>
        </authorList>
    </citation>
    <scope>NUCLEOTIDE SEQUENCE [LARGE SCALE GENOMIC DNA]</scope>
    <source>
        <strain evidence="1">HaeL-2018</strain>
    </source>
</reference>
<dbReference type="VEuPathDB" id="VectorBase:HLOH_042927"/>